<keyword evidence="1" id="KW-0732">Signal</keyword>
<sequence length="449" mass="46199">MAGAALIASSALVACTGVAGAFVPDGVRFTEQLQVAPGVEYREFSVPLAHGVAYGHLLVADLSDRRVSVDLLHPAAVAGRETVSRMADDQGAVGGVNGDFFDVSEAQHPGVDATGAAVGPAIAAGEVLKAAVPRGQRFGPALPTGASDQDVIGVGIDRVARIDRLSMTGSITTPHGTLELRGLNQYALPVGGIGAYTSRWGRTSRYRAVCGTDHRRADSCSTDTHEVTVAHGRVSAVSQTPGSGAIPRDTVVLVGREAGAEQLRRLRVGDAVHVTHRLAGGADRAPGPLVMAGFSVSGDGTKTGPLALALQNLMLREEANVERQVSAAQHPPLRFAIGGFPILRGGKPVRGLDDAARAVRTSAGYGPGGHLFYLMALDGDSRARSGMTLRELAGLMRSIGSEDAVDLDGGGSSTLVVRTPGGDHVSVRNHPSGGSERPVADGVGIFVHK</sequence>
<evidence type="ECO:0000313" key="3">
    <source>
        <dbReference type="EMBL" id="MCQ4080044.1"/>
    </source>
</evidence>
<feature type="domain" description="Phosphodiester glycosidase" evidence="2">
    <location>
        <begin position="311"/>
        <end position="446"/>
    </location>
</feature>
<feature type="signal peptide" evidence="1">
    <location>
        <begin position="1"/>
        <end position="21"/>
    </location>
</feature>
<accession>A0ABT1PQV4</accession>
<keyword evidence="4" id="KW-1185">Reference proteome</keyword>
<name>A0ABT1PQV4_9ACTN</name>
<evidence type="ECO:0000259" key="2">
    <source>
        <dbReference type="Pfam" id="PF09992"/>
    </source>
</evidence>
<dbReference type="Proteomes" id="UP001057702">
    <property type="component" value="Unassembled WGS sequence"/>
</dbReference>
<proteinExistence type="predicted"/>
<keyword evidence="3" id="KW-0378">Hydrolase</keyword>
<dbReference type="PANTHER" id="PTHR40446:SF2">
    <property type="entry name" value="N-ACETYLGLUCOSAMINE-1-PHOSPHODIESTER ALPHA-N-ACETYLGLUCOSAMINIDASE"/>
    <property type="match status" value="1"/>
</dbReference>
<keyword evidence="3" id="KW-0326">Glycosidase</keyword>
<organism evidence="3 4">
    <name type="scientific">Streptomyces humicola</name>
    <dbReference type="NCBI Taxonomy" id="2953240"/>
    <lineage>
        <taxon>Bacteria</taxon>
        <taxon>Bacillati</taxon>
        <taxon>Actinomycetota</taxon>
        <taxon>Actinomycetes</taxon>
        <taxon>Kitasatosporales</taxon>
        <taxon>Streptomycetaceae</taxon>
        <taxon>Streptomyces</taxon>
    </lineage>
</organism>
<dbReference type="Pfam" id="PF09992">
    <property type="entry name" value="NAGPA"/>
    <property type="match status" value="1"/>
</dbReference>
<evidence type="ECO:0000313" key="4">
    <source>
        <dbReference type="Proteomes" id="UP001057702"/>
    </source>
</evidence>
<gene>
    <name evidence="3" type="ORF">NGB36_05410</name>
</gene>
<dbReference type="GO" id="GO:0016798">
    <property type="term" value="F:hydrolase activity, acting on glycosyl bonds"/>
    <property type="evidence" value="ECO:0007669"/>
    <property type="project" value="UniProtKB-KW"/>
</dbReference>
<reference evidence="3" key="1">
    <citation type="submission" date="2022-06" db="EMBL/GenBank/DDBJ databases">
        <title>Draft genome sequence of Streptomyces sp. RB6PN25 isolated from peat swamp forest in Thailand.</title>
        <authorList>
            <person name="Duangmal K."/>
            <person name="Klaysubun C."/>
        </authorList>
    </citation>
    <scope>NUCLEOTIDE SEQUENCE</scope>
    <source>
        <strain evidence="3">RB6PN25</strain>
    </source>
</reference>
<protein>
    <submittedName>
        <fullName evidence="3">Phosphodiester glycosidase family protein</fullName>
    </submittedName>
</protein>
<dbReference type="PANTHER" id="PTHR40446">
    <property type="entry name" value="N-ACETYLGLUCOSAMINE-1-PHOSPHODIESTER ALPHA-N-ACETYLGLUCOSAMINIDASE"/>
    <property type="match status" value="1"/>
</dbReference>
<dbReference type="RefSeq" id="WP_255918905.1">
    <property type="nucleotide sequence ID" value="NZ_JANFNG010000002.1"/>
</dbReference>
<dbReference type="EMBL" id="JANFNG010000002">
    <property type="protein sequence ID" value="MCQ4080044.1"/>
    <property type="molecule type" value="Genomic_DNA"/>
</dbReference>
<comment type="caution">
    <text evidence="3">The sequence shown here is derived from an EMBL/GenBank/DDBJ whole genome shotgun (WGS) entry which is preliminary data.</text>
</comment>
<evidence type="ECO:0000256" key="1">
    <source>
        <dbReference type="SAM" id="SignalP"/>
    </source>
</evidence>
<feature type="chain" id="PRO_5045641830" evidence="1">
    <location>
        <begin position="22"/>
        <end position="449"/>
    </location>
</feature>
<dbReference type="InterPro" id="IPR018711">
    <property type="entry name" value="NAGPA"/>
</dbReference>